<dbReference type="RefSeq" id="XP_049180641.1">
    <property type="nucleotide sequence ID" value="XM_049323527.1"/>
</dbReference>
<dbReference type="EMBL" id="JAHUZD010000073">
    <property type="protein sequence ID" value="KAI3404896.2"/>
    <property type="molecule type" value="Genomic_DNA"/>
</dbReference>
<gene>
    <name evidence="2" type="ORF">KGF56_002312</name>
</gene>
<dbReference type="GeneID" id="73379929"/>
<dbReference type="AlphaFoldDB" id="A0AAI9WY14"/>
<keyword evidence="1" id="KW-0677">Repeat</keyword>
<dbReference type="PANTHER" id="PTHR47939:SF13">
    <property type="entry name" value="OS03G0201400 PROTEIN"/>
    <property type="match status" value="1"/>
</dbReference>
<name>A0AAI9WY14_9ASCO</name>
<comment type="caution">
    <text evidence="2">The sequence shown here is derived from an EMBL/GenBank/DDBJ whole genome shotgun (WGS) entry which is preliminary data.</text>
</comment>
<dbReference type="PANTHER" id="PTHR47939">
    <property type="entry name" value="MEMBRANE-ASSOCIATED SALT-INDUCIBLE PROTEIN-LIKE"/>
    <property type="match status" value="1"/>
</dbReference>
<dbReference type="InterPro" id="IPR011990">
    <property type="entry name" value="TPR-like_helical_dom_sf"/>
</dbReference>
<keyword evidence="3" id="KW-1185">Reference proteome</keyword>
<dbReference type="Gene3D" id="1.25.40.10">
    <property type="entry name" value="Tetratricopeptide repeat domain"/>
    <property type="match status" value="2"/>
</dbReference>
<evidence type="ECO:0000313" key="2">
    <source>
        <dbReference type="EMBL" id="KAI3404896.2"/>
    </source>
</evidence>
<protein>
    <recommendedName>
        <fullName evidence="4">Mitochondrial group I intron splicing factor CCM1</fullName>
    </recommendedName>
</protein>
<evidence type="ECO:0000256" key="1">
    <source>
        <dbReference type="ARBA" id="ARBA00022737"/>
    </source>
</evidence>
<reference evidence="2" key="1">
    <citation type="journal article" date="2022" name="DNA Res.">
        <title>Genome analysis of five recently described species of the CUG-Ser clade uncovers Candida theae as a new hybrid lineage with pathogenic potential in the Candida parapsilosis species complex.</title>
        <authorList>
            <person name="Mixao V."/>
            <person name="Del Olmo V."/>
            <person name="Hegedusova E."/>
            <person name="Saus E."/>
            <person name="Pryszcz L."/>
            <person name="Cillingova A."/>
            <person name="Nosek J."/>
            <person name="Gabaldon T."/>
        </authorList>
    </citation>
    <scope>NUCLEOTIDE SEQUENCE</scope>
    <source>
        <strain evidence="2">CBS 10844</strain>
    </source>
</reference>
<accession>A0AAI9WY14</accession>
<sequence length="678" mass="78179">MIPCRYILGQGLRRQARHYVGRSGIVFRAAASQTATTKKSTHVNQKLKDITDQIQQTLVSNDTKEIKNIIEEGITFLNQVQKQEFISEQSLANAFTPLATELFEMVKSKNEADLESLVEFFIEHRIAHPYHFTELAASWLRHEPSIPSSNLDKVIQLWVKYIEYKSANQVYFPAAESLTKKPINYQPFYFTNLAYYAYVLSCLQQGVAFDRDTATKFLMRDRVPTYQQVRVTLEQNNIFSRTEFGRFVNYLEEDRKQKIDPNSSSMITRIHNASDKRSLDNLYAEIVEISKQRDLKIEERILVQFMESYFYLDEYDEVFSMFQNIINSGIAPSIGAWNVVLRGMINPNRFSRASTEQRKEFIKAFERTLATIKASKLDFNAETLGAIISSYAIADKFDVAEEYAKKYDKLGITSTAKDGILRGLIFNGRIKDAESKLKEYVNEKDGYRPKTNLMNDFLNYYAKRKNYNAIFAINDFMQQNKIPENVSTLTTITNAYVSALVEKGRSPNLAVFLNSLKGSATKLNDYTFSSVLNGLIQSANIQAARELYRVLHLRYPRSAWIHSNMLTAELTLGDITTAEAIFLHYLKEIRNDTIIWNTMIKNLLPRNDKLALEYYEKLKLQTSASPNRYTYYFLFDHFGKRANKDVIRMLLGDLAKTPLNEYGEQLSKLLSQINATLV</sequence>
<evidence type="ECO:0000313" key="3">
    <source>
        <dbReference type="Proteomes" id="UP001202479"/>
    </source>
</evidence>
<dbReference type="InterPro" id="IPR050667">
    <property type="entry name" value="PPR-containing_protein"/>
</dbReference>
<dbReference type="Proteomes" id="UP001202479">
    <property type="component" value="Unassembled WGS sequence"/>
</dbReference>
<proteinExistence type="predicted"/>
<evidence type="ECO:0008006" key="4">
    <source>
        <dbReference type="Google" id="ProtNLM"/>
    </source>
</evidence>
<organism evidence="2 3">
    <name type="scientific">Candida oxycetoniae</name>
    <dbReference type="NCBI Taxonomy" id="497107"/>
    <lineage>
        <taxon>Eukaryota</taxon>
        <taxon>Fungi</taxon>
        <taxon>Dikarya</taxon>
        <taxon>Ascomycota</taxon>
        <taxon>Saccharomycotina</taxon>
        <taxon>Pichiomycetes</taxon>
        <taxon>Debaryomycetaceae</taxon>
        <taxon>Candida/Lodderomyces clade</taxon>
        <taxon>Candida</taxon>
    </lineage>
</organism>